<gene>
    <name evidence="1" type="ORF">GY4MC1_0245</name>
</gene>
<dbReference type="KEGG" id="gmc:GY4MC1_0245"/>
<reference evidence="1" key="1">
    <citation type="submission" date="2010-10" db="EMBL/GenBank/DDBJ databases">
        <title>Complete sequence of chromosome of Geobacillus sp. Y4.1MC1.</title>
        <authorList>
            <consortium name="US DOE Joint Genome Institute"/>
            <person name="Lucas S."/>
            <person name="Copeland A."/>
            <person name="Lapidus A."/>
            <person name="Cheng J.-F."/>
            <person name="Bruce D."/>
            <person name="Goodwin L."/>
            <person name="Pitluck S."/>
            <person name="Chertkov O."/>
            <person name="Zhang X."/>
            <person name="Detter J.C."/>
            <person name="Han C."/>
            <person name="Tapia R."/>
            <person name="Land M."/>
            <person name="Hauser L."/>
            <person name="Jeffries C."/>
            <person name="Kyrpides N."/>
            <person name="Ivanova N."/>
            <person name="Ovchinnikova G."/>
            <person name="Brumm P."/>
            <person name="Mead D."/>
            <person name="Woyke T."/>
        </authorList>
    </citation>
    <scope>NUCLEOTIDE SEQUENCE [LARGE SCALE GENOMIC DNA]</scope>
    <source>
        <strain evidence="1">Y4.1MC1</strain>
    </source>
</reference>
<accession>A0A7U3YC20</accession>
<dbReference type="AlphaFoldDB" id="A0A7U3YC20"/>
<evidence type="ECO:0008006" key="2">
    <source>
        <dbReference type="Google" id="ProtNLM"/>
    </source>
</evidence>
<evidence type="ECO:0000313" key="1">
    <source>
        <dbReference type="EMBL" id="ADP73094.1"/>
    </source>
</evidence>
<dbReference type="EMBL" id="CP002293">
    <property type="protein sequence ID" value="ADP73094.1"/>
    <property type="molecule type" value="Genomic_DNA"/>
</dbReference>
<sequence>MRSMIIALVLDHDENIVPIIDGTIVRIYDTESGKYQDYPNPALHLKEGRRGAVLRFAQEKGAAVFASPPKTFCELSYAKAQENHIQFCQLDGPITFTTFQELFNNGKILIKDHLPAQEIVPS</sequence>
<name>A0A7U3YC20_GEOS0</name>
<protein>
    <recommendedName>
        <fullName evidence="2">Dinitrogenase iron-molybdenum cofactor biosynthesis domain-containing protein</fullName>
    </recommendedName>
</protein>
<proteinExistence type="predicted"/>
<organism evidence="1">
    <name type="scientific">Geobacillus sp. (strain Y4.1MC1)</name>
    <dbReference type="NCBI Taxonomy" id="581103"/>
    <lineage>
        <taxon>Bacteria</taxon>
        <taxon>Bacillati</taxon>
        <taxon>Bacillota</taxon>
        <taxon>Bacilli</taxon>
        <taxon>Bacillales</taxon>
        <taxon>Anoxybacillaceae</taxon>
        <taxon>Geobacillus</taxon>
    </lineage>
</organism>